<dbReference type="Gene3D" id="3.40.630.30">
    <property type="match status" value="1"/>
</dbReference>
<dbReference type="SUPFAM" id="SSF55729">
    <property type="entry name" value="Acyl-CoA N-acyltransferases (Nat)"/>
    <property type="match status" value="1"/>
</dbReference>
<dbReference type="AlphaFoldDB" id="A0A1G9JRL7"/>
<proteinExistence type="predicted"/>
<keyword evidence="2" id="KW-0808">Transferase</keyword>
<name>A0A1G9JRL7_9BACT</name>
<gene>
    <name evidence="2" type="ORF">SAMN05660337_2926</name>
</gene>
<keyword evidence="3" id="KW-1185">Reference proteome</keyword>
<evidence type="ECO:0000313" key="2">
    <source>
        <dbReference type="EMBL" id="SDL40240.1"/>
    </source>
</evidence>
<dbReference type="PROSITE" id="PS51186">
    <property type="entry name" value="GNAT"/>
    <property type="match status" value="1"/>
</dbReference>
<dbReference type="InterPro" id="IPR016181">
    <property type="entry name" value="Acyl_CoA_acyltransferase"/>
</dbReference>
<evidence type="ECO:0000259" key="1">
    <source>
        <dbReference type="PROSITE" id="PS51186"/>
    </source>
</evidence>
<dbReference type="EMBL" id="FNGA01000004">
    <property type="protein sequence ID" value="SDL40240.1"/>
    <property type="molecule type" value="Genomic_DNA"/>
</dbReference>
<protein>
    <submittedName>
        <fullName evidence="2">Anti-sigma regulatory factor (Ser/Thr protein kinase)</fullName>
    </submittedName>
</protein>
<dbReference type="OrthoDB" id="5450081at2"/>
<dbReference type="Proteomes" id="UP000199053">
    <property type="component" value="Unassembled WGS sequence"/>
</dbReference>
<sequence length="495" mass="55984">MNCNNILLSEPVQVCFTASVEIPYDLRFMVPVLDWASTLVSTSGGNQRESDGLRLALEETLVFLISAYPDAQDKEVLRVNFQLKIDGIATVTIANAGPPIHLNRIPNYDPQNPEESELDGLWFHLAQNAVDHLEFNNLGLDGWQIVASMRLACPSFEKGSAEEDLNDKKINFNLRRATPDDAAQLVDLTYDTYGYEYTGEFFYYESQLRKVIEDGDVKVIVAENGETLAGSVAFFLFPQKPHLAETGSLMVRHSYRCTRAISYLMKESVRYIDENSLGVDIYSSTCVTTSVISQKIASHLKYYPFSLLLNMGCQRQDAGKYSWMTLFAHAKFIAPVANMRIHLPEQHHEIVGALFDQADISHELIDEVSKDLPKETTFYLYEIATLKAVSITFQQLGQDWIAKLRKTIFNLRCNGNRAFTIYFPAWNPIPPNLDEEMLKFNGIFVGVSPISADECCLVYSILVDGVDFDNIQLVGSRGQELKEHIRGLYNKYIKE</sequence>
<reference evidence="3" key="1">
    <citation type="submission" date="2016-10" db="EMBL/GenBank/DDBJ databases">
        <authorList>
            <person name="Varghese N."/>
            <person name="Submissions S."/>
        </authorList>
    </citation>
    <scope>NUCLEOTIDE SEQUENCE [LARGE SCALE GENOMIC DNA]</scope>
    <source>
        <strain evidence="3">DSM 16995</strain>
    </source>
</reference>
<feature type="domain" description="N-acetyltransferase" evidence="1">
    <location>
        <begin position="172"/>
        <end position="329"/>
    </location>
</feature>
<organism evidence="2 3">
    <name type="scientific">Maridesulfovibrio ferrireducens</name>
    <dbReference type="NCBI Taxonomy" id="246191"/>
    <lineage>
        <taxon>Bacteria</taxon>
        <taxon>Pseudomonadati</taxon>
        <taxon>Thermodesulfobacteriota</taxon>
        <taxon>Desulfovibrionia</taxon>
        <taxon>Desulfovibrionales</taxon>
        <taxon>Desulfovibrionaceae</taxon>
        <taxon>Maridesulfovibrio</taxon>
    </lineage>
</organism>
<keyword evidence="2" id="KW-0418">Kinase</keyword>
<dbReference type="InterPro" id="IPR000182">
    <property type="entry name" value="GNAT_dom"/>
</dbReference>
<accession>A0A1G9JRL7</accession>
<evidence type="ECO:0000313" key="3">
    <source>
        <dbReference type="Proteomes" id="UP000199053"/>
    </source>
</evidence>
<dbReference type="RefSeq" id="WP_092162386.1">
    <property type="nucleotide sequence ID" value="NZ_FNGA01000004.1"/>
</dbReference>
<dbReference type="Pfam" id="PF00583">
    <property type="entry name" value="Acetyltransf_1"/>
    <property type="match status" value="1"/>
</dbReference>
<dbReference type="STRING" id="246191.SAMN05660337_2926"/>
<dbReference type="GO" id="GO:0016301">
    <property type="term" value="F:kinase activity"/>
    <property type="evidence" value="ECO:0007669"/>
    <property type="project" value="UniProtKB-KW"/>
</dbReference>
<dbReference type="GO" id="GO:0016747">
    <property type="term" value="F:acyltransferase activity, transferring groups other than amino-acyl groups"/>
    <property type="evidence" value="ECO:0007669"/>
    <property type="project" value="InterPro"/>
</dbReference>